<feature type="region of interest" description="Disordered" evidence="1">
    <location>
        <begin position="1"/>
        <end position="30"/>
    </location>
</feature>
<name>A0ABR1G9W0_AURAN</name>
<comment type="caution">
    <text evidence="2">The sequence shown here is derived from an EMBL/GenBank/DDBJ whole genome shotgun (WGS) entry which is preliminary data.</text>
</comment>
<evidence type="ECO:0000313" key="2">
    <source>
        <dbReference type="EMBL" id="KAK7250136.1"/>
    </source>
</evidence>
<proteinExistence type="predicted"/>
<organism evidence="2 3">
    <name type="scientific">Aureococcus anophagefferens</name>
    <name type="common">Harmful bloom alga</name>
    <dbReference type="NCBI Taxonomy" id="44056"/>
    <lineage>
        <taxon>Eukaryota</taxon>
        <taxon>Sar</taxon>
        <taxon>Stramenopiles</taxon>
        <taxon>Ochrophyta</taxon>
        <taxon>Pelagophyceae</taxon>
        <taxon>Pelagomonadales</taxon>
        <taxon>Pelagomonadaceae</taxon>
        <taxon>Aureococcus</taxon>
    </lineage>
</organism>
<evidence type="ECO:0000256" key="1">
    <source>
        <dbReference type="SAM" id="MobiDB-lite"/>
    </source>
</evidence>
<gene>
    <name evidence="2" type="ORF">SO694_0000649</name>
</gene>
<dbReference type="Proteomes" id="UP001363151">
    <property type="component" value="Unassembled WGS sequence"/>
</dbReference>
<dbReference type="EMBL" id="JBBJCI010000038">
    <property type="protein sequence ID" value="KAK7250136.1"/>
    <property type="molecule type" value="Genomic_DNA"/>
</dbReference>
<reference evidence="2 3" key="1">
    <citation type="submission" date="2024-03" db="EMBL/GenBank/DDBJ databases">
        <title>Aureococcus anophagefferens CCMP1851 and Kratosvirus quantuckense: Draft genome of a second virus-susceptible host strain in the model system.</title>
        <authorList>
            <person name="Chase E."/>
            <person name="Truchon A.R."/>
            <person name="Schepens W."/>
            <person name="Wilhelm S.W."/>
        </authorList>
    </citation>
    <scope>NUCLEOTIDE SEQUENCE [LARGE SCALE GENOMIC DNA]</scope>
    <source>
        <strain evidence="2 3">CCMP1851</strain>
    </source>
</reference>
<keyword evidence="3" id="KW-1185">Reference proteome</keyword>
<protein>
    <submittedName>
        <fullName evidence="2">Uncharacterized protein</fullName>
    </submittedName>
</protein>
<evidence type="ECO:0000313" key="3">
    <source>
        <dbReference type="Proteomes" id="UP001363151"/>
    </source>
</evidence>
<accession>A0ABR1G9W0</accession>
<sequence length="261" mass="28410">MNTWLAKAQQPGGAPRPSPPAAVQRASARRRRATPVRITFTLDFDAFLGEENYPKDPAAFKAKVVQWFERRVGLTGEAVGKFLTQEKPTKVVVPHGTLLAVYDTRGCSLVSQLAATVSRTVPVPVFVGDIQERDRERLASLAVCGSLVHTYLDQHGRIVADDLAKTFGGFLSGDASAKADLSFYIAQSYEAFLDVISEDLNATFGTTFAVYQKEHTALSVKQPFYAQSKNRAGNRELARAVLRTGFPTCCSKLAALQAIAN</sequence>